<dbReference type="PATRIC" id="fig|582475.4.peg.172"/>
<gene>
    <name evidence="1" type="ORF">ACZ11_03845</name>
</gene>
<comment type="caution">
    <text evidence="1">The sequence shown here is derived from an EMBL/GenBank/DDBJ whole genome shotgun (WGS) entry which is preliminary data.</text>
</comment>
<evidence type="ECO:0008006" key="3">
    <source>
        <dbReference type="Google" id="ProtNLM"/>
    </source>
</evidence>
<dbReference type="OrthoDB" id="2618645at2"/>
<accession>A0A0K9F9V2</accession>
<dbReference type="Proteomes" id="UP000037326">
    <property type="component" value="Unassembled WGS sequence"/>
</dbReference>
<dbReference type="SUPFAM" id="SSF110296">
    <property type="entry name" value="Oligoxyloglucan reducing end-specific cellobiohydrolase"/>
    <property type="match status" value="1"/>
</dbReference>
<reference evidence="2" key="1">
    <citation type="submission" date="2015-07" db="EMBL/GenBank/DDBJ databases">
        <authorList>
            <consortium name="Consortium for Microbial Forensics and Genomics (microFORGE)"/>
            <person name="Knight B.M."/>
            <person name="Roberts D.P."/>
            <person name="Lin D."/>
            <person name="Hari K."/>
            <person name="Fletcher J."/>
            <person name="Melcher U."/>
            <person name="Blagden T."/>
            <person name="Winegar R.A."/>
        </authorList>
    </citation>
    <scope>NUCLEOTIDE SEQUENCE [LARGE SCALE GENOMIC DNA]</scope>
    <source>
        <strain evidence="2">DSM 23493</strain>
    </source>
</reference>
<proteinExistence type="predicted"/>
<name>A0A0K9F9V2_9BACI</name>
<protein>
    <recommendedName>
        <fullName evidence="3">Sortilin N-terminal domain-containing protein</fullName>
    </recommendedName>
</protein>
<dbReference type="EMBL" id="LFXJ01000005">
    <property type="protein sequence ID" value="KMY31399.1"/>
    <property type="molecule type" value="Genomic_DNA"/>
</dbReference>
<sequence>MLSNGKVYYTTNQGESWEQAIVPKPFYVVQISDDGDLIGLTEEKKILQKTNDEWNEITMPKRNDEPLDIKVINNRLFITTQSGIWVRDLQEGNWRKINVDEEVVKFVKKGEKLFGTTHRGEAIYSINTKDERKSEKVFDARDFIVWDVDIMGDTLWIATIPDYSWEEMPIPQRR</sequence>
<dbReference type="AlphaFoldDB" id="A0A0K9F9V2"/>
<organism evidence="1 2">
    <name type="scientific">Lysinibacillus xylanilyticus</name>
    <dbReference type="NCBI Taxonomy" id="582475"/>
    <lineage>
        <taxon>Bacteria</taxon>
        <taxon>Bacillati</taxon>
        <taxon>Bacillota</taxon>
        <taxon>Bacilli</taxon>
        <taxon>Bacillales</taxon>
        <taxon>Bacillaceae</taxon>
        <taxon>Lysinibacillus</taxon>
    </lineage>
</organism>
<evidence type="ECO:0000313" key="1">
    <source>
        <dbReference type="EMBL" id="KMY31399.1"/>
    </source>
</evidence>
<evidence type="ECO:0000313" key="2">
    <source>
        <dbReference type="Proteomes" id="UP000037326"/>
    </source>
</evidence>